<protein>
    <submittedName>
        <fullName evidence="3">NS4</fullName>
    </submittedName>
</protein>
<dbReference type="EMBL" id="JH712608">
    <property type="protein sequence ID" value="EFO16590.1"/>
    <property type="molecule type" value="Genomic_DNA"/>
</dbReference>
<dbReference type="OMA" id="LTCDIMR"/>
<evidence type="ECO:0000313" key="3">
    <source>
        <dbReference type="WBParaSite" id="EN70_9947"/>
    </source>
</evidence>
<accession>A0A1S0TM87</accession>
<name>A0A1I7W5V8_LOALO</name>
<dbReference type="AlphaFoldDB" id="A0A1I7W5V8"/>
<dbReference type="OrthoDB" id="5841580at2759"/>
<evidence type="ECO:0000313" key="2">
    <source>
        <dbReference type="Proteomes" id="UP000095285"/>
    </source>
</evidence>
<proteinExistence type="predicted"/>
<reference evidence="1 2" key="1">
    <citation type="submission" date="2012-04" db="EMBL/GenBank/DDBJ databases">
        <title>The Genome Sequence of Loa loa.</title>
        <authorList>
            <consortium name="The Broad Institute Genome Sequencing Platform"/>
            <consortium name="Broad Institute Genome Sequencing Center for Infectious Disease"/>
            <person name="Nutman T.B."/>
            <person name="Fink D.L."/>
            <person name="Russ C."/>
            <person name="Young S."/>
            <person name="Zeng Q."/>
            <person name="Gargeya S."/>
            <person name="Alvarado L."/>
            <person name="Berlin A."/>
            <person name="Chapman S.B."/>
            <person name="Chen Z."/>
            <person name="Freedman E."/>
            <person name="Gellesch M."/>
            <person name="Goldberg J."/>
            <person name="Griggs A."/>
            <person name="Gujja S."/>
            <person name="Heilman E.R."/>
            <person name="Heiman D."/>
            <person name="Howarth C."/>
            <person name="Mehta T."/>
            <person name="Neiman D."/>
            <person name="Pearson M."/>
            <person name="Roberts A."/>
            <person name="Saif S."/>
            <person name="Shea T."/>
            <person name="Shenoy N."/>
            <person name="Sisk P."/>
            <person name="Stolte C."/>
            <person name="Sykes S."/>
            <person name="White J."/>
            <person name="Yandava C."/>
            <person name="Haas B."/>
            <person name="Henn M.R."/>
            <person name="Nusbaum C."/>
            <person name="Birren B."/>
        </authorList>
    </citation>
    <scope>NUCLEOTIDE SEQUENCE [LARGE SCALE GENOMIC DNA]</scope>
</reference>
<keyword evidence="2" id="KW-1185">Reference proteome</keyword>
<dbReference type="RefSeq" id="XP_020301415.1">
    <property type="nucleotide sequence ID" value="XM_020448442.1"/>
</dbReference>
<organism evidence="2 3">
    <name type="scientific">Loa loa</name>
    <name type="common">Eye worm</name>
    <name type="synonym">Filaria loa</name>
    <dbReference type="NCBI Taxonomy" id="7209"/>
    <lineage>
        <taxon>Eukaryota</taxon>
        <taxon>Metazoa</taxon>
        <taxon>Ecdysozoa</taxon>
        <taxon>Nematoda</taxon>
        <taxon>Chromadorea</taxon>
        <taxon>Rhabditida</taxon>
        <taxon>Spirurina</taxon>
        <taxon>Spiruromorpha</taxon>
        <taxon>Filarioidea</taxon>
        <taxon>Onchocercidae</taxon>
        <taxon>Loa</taxon>
    </lineage>
</organism>
<sequence>MTGQRIPKRFDFRYKEARLSGQSRQLRMDAIRIENELMLLLQQECVLIQDYNIQMLQYLELQLTCDIMRRRLNAMKKQRKRLSRML</sequence>
<dbReference type="WBParaSite" id="EN70_9947">
    <property type="protein sequence ID" value="EN70_9947"/>
    <property type="gene ID" value="EN70_9947"/>
</dbReference>
<accession>A0A1I7W5V8</accession>
<dbReference type="CTD" id="9949375"/>
<dbReference type="KEGG" id="loa:LOAG_11915"/>
<dbReference type="GeneID" id="9949375"/>
<gene>
    <name evidence="1 3" type="ORF">LOAG_11915</name>
</gene>
<dbReference type="Proteomes" id="UP000095285">
    <property type="component" value="Unassembled WGS sequence"/>
</dbReference>
<evidence type="ECO:0000313" key="1">
    <source>
        <dbReference type="EMBL" id="EFO16590.1"/>
    </source>
</evidence>
<reference evidence="3" key="2">
    <citation type="submission" date="2016-11" db="UniProtKB">
        <authorList>
            <consortium name="WormBaseParasite"/>
        </authorList>
    </citation>
    <scope>IDENTIFICATION</scope>
</reference>